<feature type="transmembrane region" description="Helical" evidence="6">
    <location>
        <begin position="60"/>
        <end position="79"/>
    </location>
</feature>
<dbReference type="GO" id="GO:0005886">
    <property type="term" value="C:plasma membrane"/>
    <property type="evidence" value="ECO:0007669"/>
    <property type="project" value="TreeGrafter"/>
</dbReference>
<dbReference type="Gene3D" id="3.40.50.80">
    <property type="entry name" value="Nucleotide-binding domain of ferredoxin-NADP reductase (FNR) module"/>
    <property type="match status" value="1"/>
</dbReference>
<dbReference type="Proteomes" id="UP000708148">
    <property type="component" value="Unassembled WGS sequence"/>
</dbReference>
<evidence type="ECO:0008006" key="11">
    <source>
        <dbReference type="Google" id="ProtNLM"/>
    </source>
</evidence>
<dbReference type="SUPFAM" id="SSF52343">
    <property type="entry name" value="Ferredoxin reductase-like, C-terminal NADP-linked domain"/>
    <property type="match status" value="1"/>
</dbReference>
<feature type="transmembrane region" description="Helical" evidence="6">
    <location>
        <begin position="484"/>
        <end position="505"/>
    </location>
</feature>
<organism evidence="9 10">
    <name type="scientific">Ostreobium quekettii</name>
    <dbReference type="NCBI Taxonomy" id="121088"/>
    <lineage>
        <taxon>Eukaryota</taxon>
        <taxon>Viridiplantae</taxon>
        <taxon>Chlorophyta</taxon>
        <taxon>core chlorophytes</taxon>
        <taxon>Ulvophyceae</taxon>
        <taxon>TCBD clade</taxon>
        <taxon>Bryopsidales</taxon>
        <taxon>Ostreobineae</taxon>
        <taxon>Ostreobiaceae</taxon>
        <taxon>Ostreobium</taxon>
    </lineage>
</organism>
<sequence length="616" mass="68479">MTGIPVERPDWYYKLDGVALSLGVTSFQNLMWLFFPIVRVSPLFDALGLPFEKRIRYHRWLGHMTMVILATHGFLYWIVRVSVDQWVEEALQWTDHRNVNNFAGGISLWFGIALWVTALEWTRRRYFEVFYRTHIVSFVGFLIFGILHAPGMHVYLGAGLLIYCLDLVLRLTQLSTPVKVKWSGSTSDGSIAVIGFDTVKPLCPFSTFFVNIGSISKVQWHPVTPVMMGGGTGMKVCFKKFGNWTSRLVEEAAAGRLTTARLEGPFSTTADSCHFHEHEYLVMVAGGIAITPLLTILKKLVIANAWDAGKVGRRRSAKADEPSPRGAPRARKVVVLWTMRNIAEAELMDEELFAYSRAQPDLLDIRIHYTGKVPLDNWTGTMIRVKKEVDHADMISAEFGDTRASKSGKASPAVPHIEPNQVGDLFRRVSPTTLPMYSGPLHLAGLNILVYAAALMGLIMGISYPLEAIRSGEETSRGKVDMVVMFTMCMMAIGAVTLFVFPAHLSLYRRAREKQALQMVAAPKPEPTKLSSTTILWISRTQDISMDGMDLVAGPREISDTPVFSASTIDWIKENRKNGRPDVDKVLDDVNAHLSPGCTAAVITAGARCCEPLATE</sequence>
<dbReference type="PANTHER" id="PTHR11972">
    <property type="entry name" value="NADPH OXIDASE"/>
    <property type="match status" value="1"/>
</dbReference>
<evidence type="ECO:0000256" key="5">
    <source>
        <dbReference type="ARBA" id="ARBA00023136"/>
    </source>
</evidence>
<feature type="domain" description="Oxidoreductase FAD/NAD(P)-binding" evidence="7">
    <location>
        <begin position="283"/>
        <end position="392"/>
    </location>
</feature>
<proteinExistence type="predicted"/>
<keyword evidence="4" id="KW-0560">Oxidoreductase</keyword>
<feature type="domain" description="Ferric oxidoreductase" evidence="8">
    <location>
        <begin position="22"/>
        <end position="144"/>
    </location>
</feature>
<evidence type="ECO:0000256" key="3">
    <source>
        <dbReference type="ARBA" id="ARBA00022989"/>
    </source>
</evidence>
<dbReference type="Pfam" id="PF01794">
    <property type="entry name" value="Ferric_reduct"/>
    <property type="match status" value="1"/>
</dbReference>
<name>A0A8S1IS48_9CHLO</name>
<feature type="transmembrane region" description="Helical" evidence="6">
    <location>
        <begin position="99"/>
        <end position="117"/>
    </location>
</feature>
<dbReference type="CDD" id="cd06186">
    <property type="entry name" value="NOX_Duox_like_FAD_NADP"/>
    <property type="match status" value="1"/>
</dbReference>
<protein>
    <recommendedName>
        <fullName evidence="11">Ferric reductase</fullName>
    </recommendedName>
</protein>
<dbReference type="AlphaFoldDB" id="A0A8S1IS48"/>
<evidence type="ECO:0000256" key="1">
    <source>
        <dbReference type="ARBA" id="ARBA00004141"/>
    </source>
</evidence>
<evidence type="ECO:0000313" key="10">
    <source>
        <dbReference type="Proteomes" id="UP000708148"/>
    </source>
</evidence>
<comment type="caution">
    <text evidence="9">The sequence shown here is derived from an EMBL/GenBank/DDBJ whole genome shotgun (WGS) entry which is preliminary data.</text>
</comment>
<evidence type="ECO:0000256" key="2">
    <source>
        <dbReference type="ARBA" id="ARBA00022692"/>
    </source>
</evidence>
<keyword evidence="2 6" id="KW-0812">Transmembrane</keyword>
<keyword evidence="3 6" id="KW-1133">Transmembrane helix</keyword>
<dbReference type="SFLD" id="SFLDG01168">
    <property type="entry name" value="Ferric_reductase_subgroup_(FRE"/>
    <property type="match status" value="1"/>
</dbReference>
<evidence type="ECO:0000256" key="6">
    <source>
        <dbReference type="SAM" id="Phobius"/>
    </source>
</evidence>
<dbReference type="EMBL" id="CAJHUC010000515">
    <property type="protein sequence ID" value="CAD7696628.1"/>
    <property type="molecule type" value="Genomic_DNA"/>
</dbReference>
<dbReference type="Pfam" id="PF00175">
    <property type="entry name" value="NAD_binding_1"/>
    <property type="match status" value="1"/>
</dbReference>
<keyword evidence="5 6" id="KW-0472">Membrane</keyword>
<feature type="transmembrane region" description="Helical" evidence="6">
    <location>
        <begin position="443"/>
        <end position="464"/>
    </location>
</feature>
<dbReference type="PANTHER" id="PTHR11972:SF69">
    <property type="entry name" value="FERRIC REDUCTION OXIDASE 6-RELATED"/>
    <property type="match status" value="1"/>
</dbReference>
<keyword evidence="10" id="KW-1185">Reference proteome</keyword>
<dbReference type="InterPro" id="IPR050369">
    <property type="entry name" value="RBOH/FRE"/>
</dbReference>
<evidence type="ECO:0000259" key="7">
    <source>
        <dbReference type="Pfam" id="PF00175"/>
    </source>
</evidence>
<dbReference type="OrthoDB" id="167398at2759"/>
<evidence type="ECO:0000313" key="9">
    <source>
        <dbReference type="EMBL" id="CAD7696628.1"/>
    </source>
</evidence>
<feature type="transmembrane region" description="Helical" evidence="6">
    <location>
        <begin position="129"/>
        <end position="147"/>
    </location>
</feature>
<dbReference type="InterPro" id="IPR013130">
    <property type="entry name" value="Fe3_Rdtase_TM_dom"/>
</dbReference>
<dbReference type="InterPro" id="IPR039261">
    <property type="entry name" value="FNR_nucleotide-bd"/>
</dbReference>
<dbReference type="SFLD" id="SFLDS00052">
    <property type="entry name" value="Ferric_Reductase_Domain"/>
    <property type="match status" value="1"/>
</dbReference>
<evidence type="ECO:0000256" key="4">
    <source>
        <dbReference type="ARBA" id="ARBA00023002"/>
    </source>
</evidence>
<reference evidence="9" key="1">
    <citation type="submission" date="2020-12" db="EMBL/GenBank/DDBJ databases">
        <authorList>
            <person name="Iha C."/>
        </authorList>
    </citation>
    <scope>NUCLEOTIDE SEQUENCE</scope>
</reference>
<evidence type="ECO:0000259" key="8">
    <source>
        <dbReference type="Pfam" id="PF01794"/>
    </source>
</evidence>
<gene>
    <name evidence="9" type="ORF">OSTQU699_LOCUS1989</name>
</gene>
<comment type="subcellular location">
    <subcellularLocation>
        <location evidence="1">Membrane</location>
        <topology evidence="1">Multi-pass membrane protein</topology>
    </subcellularLocation>
</comment>
<accession>A0A8S1IS48</accession>
<dbReference type="GO" id="GO:0016491">
    <property type="term" value="F:oxidoreductase activity"/>
    <property type="evidence" value="ECO:0007669"/>
    <property type="project" value="UniProtKB-KW"/>
</dbReference>
<dbReference type="InterPro" id="IPR001433">
    <property type="entry name" value="OxRdtase_FAD/NAD-bd"/>
</dbReference>